<dbReference type="InterPro" id="IPR036770">
    <property type="entry name" value="Ankyrin_rpt-contain_sf"/>
</dbReference>
<sequence>MPSLQSALKHIQSSDAMTTFLESHTVNVNEKDQHGDALVHFAARAHAVDVLQVLHDHGADLGAVNEHGRQPLHEAIDSIDCVAYLVKHDSVDVNALKRGDWTPLMSAALKGNLDIIKILEQAGAQLDRITKDGRTALHLAIQNGHVETAIYLAEHSPSSVMKCTKSGRLPAQLAAALSPPETSYAITSFLLSNPLWTTPILNHRDNSGRGVLIDAAAARSFQLLKKLLLEYDIDPNQTDSIHRSMIHYAAMMGHLDTLEFIYHLRLPKDVYWDAPDSWDQWTPLLHAAREGHTPIVRFLLENKLADKSWKDKRGRTGYDLANTWNHRDICEYLQGICT</sequence>
<name>A0AAD7Y0F1_9FUNG</name>
<keyword evidence="2" id="KW-0677">Repeat</keyword>
<dbReference type="SMART" id="SM00248">
    <property type="entry name" value="ANK"/>
    <property type="match status" value="7"/>
</dbReference>
<dbReference type="RefSeq" id="XP_058344829.1">
    <property type="nucleotide sequence ID" value="XM_058484568.1"/>
</dbReference>
<dbReference type="Pfam" id="PF13857">
    <property type="entry name" value="Ank_5"/>
    <property type="match status" value="1"/>
</dbReference>
<evidence type="ECO:0000256" key="2">
    <source>
        <dbReference type="ARBA" id="ARBA00022737"/>
    </source>
</evidence>
<evidence type="ECO:0000313" key="5">
    <source>
        <dbReference type="EMBL" id="KAJ8659916.1"/>
    </source>
</evidence>
<dbReference type="SUPFAM" id="SSF48403">
    <property type="entry name" value="Ankyrin repeat"/>
    <property type="match status" value="1"/>
</dbReference>
<evidence type="ECO:0000313" key="6">
    <source>
        <dbReference type="Proteomes" id="UP001234581"/>
    </source>
</evidence>
<evidence type="ECO:0000256" key="4">
    <source>
        <dbReference type="PROSITE-ProRule" id="PRU00023"/>
    </source>
</evidence>
<dbReference type="GeneID" id="83211922"/>
<feature type="repeat" description="ANK" evidence="4">
    <location>
        <begin position="99"/>
        <end position="131"/>
    </location>
</feature>
<accession>A0AAD7Y0F1</accession>
<dbReference type="Pfam" id="PF12796">
    <property type="entry name" value="Ank_2"/>
    <property type="match status" value="2"/>
</dbReference>
<organism evidence="5 6">
    <name type="scientific">Lichtheimia ornata</name>
    <dbReference type="NCBI Taxonomy" id="688661"/>
    <lineage>
        <taxon>Eukaryota</taxon>
        <taxon>Fungi</taxon>
        <taxon>Fungi incertae sedis</taxon>
        <taxon>Mucoromycota</taxon>
        <taxon>Mucoromycotina</taxon>
        <taxon>Mucoromycetes</taxon>
        <taxon>Mucorales</taxon>
        <taxon>Lichtheimiaceae</taxon>
        <taxon>Lichtheimia</taxon>
    </lineage>
</organism>
<dbReference type="EMBL" id="JARTCD010000016">
    <property type="protein sequence ID" value="KAJ8659916.1"/>
    <property type="molecule type" value="Genomic_DNA"/>
</dbReference>
<dbReference type="PANTHER" id="PTHR24161">
    <property type="entry name" value="ANK_REP_REGION DOMAIN-CONTAINING PROTEIN-RELATED"/>
    <property type="match status" value="1"/>
</dbReference>
<dbReference type="PROSITE" id="PS50088">
    <property type="entry name" value="ANK_REPEAT"/>
    <property type="match status" value="3"/>
</dbReference>
<dbReference type="AlphaFoldDB" id="A0AAD7Y0F1"/>
<dbReference type="InterPro" id="IPR002110">
    <property type="entry name" value="Ankyrin_rpt"/>
</dbReference>
<dbReference type="Gene3D" id="1.25.40.20">
    <property type="entry name" value="Ankyrin repeat-containing domain"/>
    <property type="match status" value="3"/>
</dbReference>
<keyword evidence="3 4" id="KW-0040">ANK repeat</keyword>
<evidence type="ECO:0000256" key="3">
    <source>
        <dbReference type="ARBA" id="ARBA00023043"/>
    </source>
</evidence>
<feature type="repeat" description="ANK" evidence="4">
    <location>
        <begin position="34"/>
        <end position="66"/>
    </location>
</feature>
<dbReference type="EC" id="2.3.1.225" evidence="1"/>
<keyword evidence="6" id="KW-1185">Reference proteome</keyword>
<feature type="repeat" description="ANK" evidence="4">
    <location>
        <begin position="132"/>
        <end position="156"/>
    </location>
</feature>
<comment type="caution">
    <text evidence="5">The sequence shown here is derived from an EMBL/GenBank/DDBJ whole genome shotgun (WGS) entry which is preliminary data.</text>
</comment>
<gene>
    <name evidence="5" type="ORF">O0I10_004509</name>
</gene>
<dbReference type="Proteomes" id="UP001234581">
    <property type="component" value="Unassembled WGS sequence"/>
</dbReference>
<protein>
    <recommendedName>
        <fullName evidence="1">protein S-acyltransferase</fullName>
        <ecNumber evidence="1">2.3.1.225</ecNumber>
    </recommendedName>
</protein>
<evidence type="ECO:0000256" key="1">
    <source>
        <dbReference type="ARBA" id="ARBA00012210"/>
    </source>
</evidence>
<reference evidence="5 6" key="1">
    <citation type="submission" date="2023-03" db="EMBL/GenBank/DDBJ databases">
        <title>Genome sequence of Lichtheimia ornata CBS 291.66.</title>
        <authorList>
            <person name="Mohabir J.T."/>
            <person name="Shea T.P."/>
            <person name="Kurbessoian T."/>
            <person name="Berby B."/>
            <person name="Fontaine J."/>
            <person name="Livny J."/>
            <person name="Gnirke A."/>
            <person name="Stajich J.E."/>
            <person name="Cuomo C.A."/>
        </authorList>
    </citation>
    <scope>NUCLEOTIDE SEQUENCE [LARGE SCALE GENOMIC DNA]</scope>
    <source>
        <strain evidence="5">CBS 291.66</strain>
    </source>
</reference>
<proteinExistence type="predicted"/>
<dbReference type="PROSITE" id="PS50297">
    <property type="entry name" value="ANK_REP_REGION"/>
    <property type="match status" value="3"/>
</dbReference>
<dbReference type="PANTHER" id="PTHR24161:SF85">
    <property type="entry name" value="PALMITOYLTRANSFERASE HIP14"/>
    <property type="match status" value="1"/>
</dbReference>